<dbReference type="PROSITE" id="PS50893">
    <property type="entry name" value="ABC_TRANSPORTER_2"/>
    <property type="match status" value="1"/>
</dbReference>
<dbReference type="NCBIfam" id="TIGR01727">
    <property type="entry name" value="oligo_HPY"/>
    <property type="match status" value="1"/>
</dbReference>
<dbReference type="OrthoDB" id="8481147at2"/>
<evidence type="ECO:0000313" key="8">
    <source>
        <dbReference type="Proteomes" id="UP000003963"/>
    </source>
</evidence>
<evidence type="ECO:0000256" key="4">
    <source>
        <dbReference type="ARBA" id="ARBA00022840"/>
    </source>
</evidence>
<evidence type="ECO:0000256" key="5">
    <source>
        <dbReference type="SAM" id="MobiDB-lite"/>
    </source>
</evidence>
<organism evidence="7 8">
    <name type="scientific">Streptomyces himastatinicus ATCC 53653</name>
    <dbReference type="NCBI Taxonomy" id="457427"/>
    <lineage>
        <taxon>Bacteria</taxon>
        <taxon>Bacillati</taxon>
        <taxon>Actinomycetota</taxon>
        <taxon>Actinomycetes</taxon>
        <taxon>Kitasatosporales</taxon>
        <taxon>Streptomycetaceae</taxon>
        <taxon>Streptomyces</taxon>
        <taxon>Streptomyces violaceusniger group</taxon>
    </lineage>
</organism>
<reference evidence="7 8" key="1">
    <citation type="submission" date="2009-02" db="EMBL/GenBank/DDBJ databases">
        <title>Annotation of Streptomyces hygroscopicus strain ATCC 53653.</title>
        <authorList>
            <consortium name="The Broad Institute Genome Sequencing Platform"/>
            <consortium name="Broad Institute Microbial Sequencing Center"/>
            <person name="Fischbach M."/>
            <person name="Godfrey P."/>
            <person name="Ward D."/>
            <person name="Young S."/>
            <person name="Zeng Q."/>
            <person name="Koehrsen M."/>
            <person name="Alvarado L."/>
            <person name="Berlin A.M."/>
            <person name="Bochicchio J."/>
            <person name="Borenstein D."/>
            <person name="Chapman S.B."/>
            <person name="Chen Z."/>
            <person name="Engels R."/>
            <person name="Freedman E."/>
            <person name="Gellesch M."/>
            <person name="Goldberg J."/>
            <person name="Griggs A."/>
            <person name="Gujja S."/>
            <person name="Heilman E.R."/>
            <person name="Heiman D.I."/>
            <person name="Hepburn T.A."/>
            <person name="Howarth C."/>
            <person name="Jen D."/>
            <person name="Larson L."/>
            <person name="Lewis B."/>
            <person name="Mehta T."/>
            <person name="Park D."/>
            <person name="Pearson M."/>
            <person name="Richards J."/>
            <person name="Roberts A."/>
            <person name="Saif S."/>
            <person name="Shea T.D."/>
            <person name="Shenoy N."/>
            <person name="Sisk P."/>
            <person name="Stolte C."/>
            <person name="Sykes S.N."/>
            <person name="Thomson T."/>
            <person name="Walk T."/>
            <person name="White J."/>
            <person name="Yandava C."/>
            <person name="Straight P."/>
            <person name="Clardy J."/>
            <person name="Hung D."/>
            <person name="Kolter R."/>
            <person name="Mekalanos J."/>
            <person name="Walker S."/>
            <person name="Walsh C.T."/>
            <person name="Wieland-Brown L.C."/>
            <person name="Haas B."/>
            <person name="Nusbaum C."/>
            <person name="Birren B."/>
        </authorList>
    </citation>
    <scope>NUCLEOTIDE SEQUENCE [LARGE SCALE GENOMIC DNA]</scope>
    <source>
        <strain evidence="7 8">ATCC 53653</strain>
    </source>
</reference>
<dbReference type="FunFam" id="3.40.50.300:FF:000016">
    <property type="entry name" value="Oligopeptide ABC transporter ATP-binding component"/>
    <property type="match status" value="1"/>
</dbReference>
<dbReference type="PANTHER" id="PTHR43776">
    <property type="entry name" value="TRANSPORT ATP-BINDING PROTEIN"/>
    <property type="match status" value="1"/>
</dbReference>
<name>D9WP76_9ACTN</name>
<dbReference type="Gene3D" id="3.40.50.300">
    <property type="entry name" value="P-loop containing nucleotide triphosphate hydrolases"/>
    <property type="match status" value="1"/>
</dbReference>
<dbReference type="AlphaFoldDB" id="D9WP76"/>
<evidence type="ECO:0000256" key="3">
    <source>
        <dbReference type="ARBA" id="ARBA00022741"/>
    </source>
</evidence>
<evidence type="ECO:0000256" key="1">
    <source>
        <dbReference type="ARBA" id="ARBA00005417"/>
    </source>
</evidence>
<dbReference type="InterPro" id="IPR027417">
    <property type="entry name" value="P-loop_NTPase"/>
</dbReference>
<dbReference type="PROSITE" id="PS00211">
    <property type="entry name" value="ABC_TRANSPORTER_1"/>
    <property type="match status" value="1"/>
</dbReference>
<dbReference type="InterPro" id="IPR013563">
    <property type="entry name" value="Oligopep_ABC_C"/>
</dbReference>
<dbReference type="SMART" id="SM00382">
    <property type="entry name" value="AAA"/>
    <property type="match status" value="1"/>
</dbReference>
<keyword evidence="2" id="KW-0813">Transport</keyword>
<dbReference type="GO" id="GO:0055085">
    <property type="term" value="P:transmembrane transport"/>
    <property type="evidence" value="ECO:0007669"/>
    <property type="project" value="UniProtKB-ARBA"/>
</dbReference>
<keyword evidence="3" id="KW-0547">Nucleotide-binding</keyword>
<evidence type="ECO:0000313" key="7">
    <source>
        <dbReference type="EMBL" id="EFL28049.1"/>
    </source>
</evidence>
<accession>D9WP76</accession>
<sequence>MSALLELSDLAVTYPAPGRRSAPLRAVDGVSLRVEPGETVGLVGESGSGKSTIGRAVLGLTRAAEGRISFDGADITRASARVRRALASDLQVVFQDPYSSLNPSHPVGKTLAEPLLRRKGTGRERAGAEIRRLLAAVGLPDDAADRHPARFSGGQRQRVAIARALAVSPRLVVCDEPVSALDVSTQAQVINLLAALQAELGVAYLFIAHDIAVVRHISHRVVVLYRGRVMESGPAAEVCLRPSHPYTRALVAAAPVPDPALQRKRRQVRRASVSTSTAAAVAVDGPGCPFAPRCPHTAEVCWSTRPAPTTVGQVELSCHRYDPGSGHPDAGAPLPGPSPAGNGHGRQP</sequence>
<dbReference type="InterPro" id="IPR003439">
    <property type="entry name" value="ABC_transporter-like_ATP-bd"/>
</dbReference>
<dbReference type="InterPro" id="IPR003593">
    <property type="entry name" value="AAA+_ATPase"/>
</dbReference>
<dbReference type="SUPFAM" id="SSF52540">
    <property type="entry name" value="P-loop containing nucleoside triphosphate hydrolases"/>
    <property type="match status" value="1"/>
</dbReference>
<dbReference type="GO" id="GO:0005524">
    <property type="term" value="F:ATP binding"/>
    <property type="evidence" value="ECO:0007669"/>
    <property type="project" value="UniProtKB-KW"/>
</dbReference>
<evidence type="ECO:0000259" key="6">
    <source>
        <dbReference type="PROSITE" id="PS50893"/>
    </source>
</evidence>
<dbReference type="Proteomes" id="UP000003963">
    <property type="component" value="Unassembled WGS sequence"/>
</dbReference>
<proteinExistence type="inferred from homology"/>
<dbReference type="InterPro" id="IPR050319">
    <property type="entry name" value="ABC_transp_ATP-bind"/>
</dbReference>
<gene>
    <name evidence="7" type="ORF">SSOG_07763</name>
</gene>
<dbReference type="CDD" id="cd03257">
    <property type="entry name" value="ABC_NikE_OppD_transporters"/>
    <property type="match status" value="1"/>
</dbReference>
<feature type="domain" description="ABC transporter" evidence="6">
    <location>
        <begin position="5"/>
        <end position="251"/>
    </location>
</feature>
<comment type="similarity">
    <text evidence="1">Belongs to the ABC transporter superfamily.</text>
</comment>
<dbReference type="GO" id="GO:0015833">
    <property type="term" value="P:peptide transport"/>
    <property type="evidence" value="ECO:0007669"/>
    <property type="project" value="InterPro"/>
</dbReference>
<dbReference type="PANTHER" id="PTHR43776:SF7">
    <property type="entry name" value="D,D-DIPEPTIDE TRANSPORT ATP-BINDING PROTEIN DDPF-RELATED"/>
    <property type="match status" value="1"/>
</dbReference>
<keyword evidence="4 7" id="KW-0067">ATP-binding</keyword>
<dbReference type="RefSeq" id="WP_009719847.1">
    <property type="nucleotide sequence ID" value="NZ_GG657754.1"/>
</dbReference>
<dbReference type="HOGENOM" id="CLU_000604_1_23_11"/>
<evidence type="ECO:0000256" key="2">
    <source>
        <dbReference type="ARBA" id="ARBA00022448"/>
    </source>
</evidence>
<dbReference type="InterPro" id="IPR017871">
    <property type="entry name" value="ABC_transporter-like_CS"/>
</dbReference>
<dbReference type="Pfam" id="PF00005">
    <property type="entry name" value="ABC_tran"/>
    <property type="match status" value="1"/>
</dbReference>
<dbReference type="Pfam" id="PF08352">
    <property type="entry name" value="oligo_HPY"/>
    <property type="match status" value="1"/>
</dbReference>
<dbReference type="EMBL" id="GG657754">
    <property type="protein sequence ID" value="EFL28049.1"/>
    <property type="molecule type" value="Genomic_DNA"/>
</dbReference>
<dbReference type="STRING" id="457427.SSOG_07763"/>
<protein>
    <submittedName>
        <fullName evidence="7">Oligopeptide ABC transporter, ATP-binding protein OppF</fullName>
    </submittedName>
</protein>
<dbReference type="GO" id="GO:0016887">
    <property type="term" value="F:ATP hydrolysis activity"/>
    <property type="evidence" value="ECO:0007669"/>
    <property type="project" value="InterPro"/>
</dbReference>
<feature type="region of interest" description="Disordered" evidence="5">
    <location>
        <begin position="318"/>
        <end position="348"/>
    </location>
</feature>
<keyword evidence="8" id="KW-1185">Reference proteome</keyword>